<dbReference type="PANTHER" id="PTHR24252:SF7">
    <property type="entry name" value="HYALIN"/>
    <property type="match status" value="1"/>
</dbReference>
<sequence length="226" mass="24300">MGNHFCGGTLLSNEWVVTAAHCVASDITPSEIAIVLHENSTDYVGPETEFISPDGIHFHTYNGVSHDVALLHIQQTVHSVEALSSITPICLPFKEANFVGALCVITGSGMREPGAGEHPMENEAVKQSPPNTKELFTVTIGASLVLFLCLGGIVLYFKTDDRDGLVPHSSTRFTGLPTKRETSSVPFTPTISVSTDTGKVHVTQSTGIRFTQCFDVAQGIIREDCI</sequence>
<dbReference type="Pfam" id="PF00089">
    <property type="entry name" value="Trypsin"/>
    <property type="match status" value="1"/>
</dbReference>
<proteinExistence type="predicted"/>
<dbReference type="PROSITE" id="PS50240">
    <property type="entry name" value="TRYPSIN_DOM"/>
    <property type="match status" value="1"/>
</dbReference>
<evidence type="ECO:0000256" key="1">
    <source>
        <dbReference type="ARBA" id="ARBA00023157"/>
    </source>
</evidence>
<dbReference type="SMART" id="SM00020">
    <property type="entry name" value="Tryp_SPc"/>
    <property type="match status" value="1"/>
</dbReference>
<dbReference type="AlphaFoldDB" id="A0A9J6DLN1"/>
<keyword evidence="2" id="KW-0472">Membrane</keyword>
<evidence type="ECO:0000313" key="5">
    <source>
        <dbReference type="Proteomes" id="UP000821866"/>
    </source>
</evidence>
<dbReference type="InterPro" id="IPR018114">
    <property type="entry name" value="TRYPSIN_HIS"/>
</dbReference>
<organism evidence="4 5">
    <name type="scientific">Rhipicephalus microplus</name>
    <name type="common">Cattle tick</name>
    <name type="synonym">Boophilus microplus</name>
    <dbReference type="NCBI Taxonomy" id="6941"/>
    <lineage>
        <taxon>Eukaryota</taxon>
        <taxon>Metazoa</taxon>
        <taxon>Ecdysozoa</taxon>
        <taxon>Arthropoda</taxon>
        <taxon>Chelicerata</taxon>
        <taxon>Arachnida</taxon>
        <taxon>Acari</taxon>
        <taxon>Parasitiformes</taxon>
        <taxon>Ixodida</taxon>
        <taxon>Ixodoidea</taxon>
        <taxon>Ixodidae</taxon>
        <taxon>Rhipicephalinae</taxon>
        <taxon>Rhipicephalus</taxon>
        <taxon>Boophilus</taxon>
    </lineage>
</organism>
<dbReference type="InterPro" id="IPR001314">
    <property type="entry name" value="Peptidase_S1A"/>
</dbReference>
<keyword evidence="5" id="KW-1185">Reference proteome</keyword>
<reference evidence="4" key="2">
    <citation type="submission" date="2021-09" db="EMBL/GenBank/DDBJ databases">
        <authorList>
            <person name="Jia N."/>
            <person name="Wang J."/>
            <person name="Shi W."/>
            <person name="Du L."/>
            <person name="Sun Y."/>
            <person name="Zhan W."/>
            <person name="Jiang J."/>
            <person name="Wang Q."/>
            <person name="Zhang B."/>
            <person name="Ji P."/>
            <person name="Sakyi L.B."/>
            <person name="Cui X."/>
            <person name="Yuan T."/>
            <person name="Jiang B."/>
            <person name="Yang W."/>
            <person name="Lam T.T.-Y."/>
            <person name="Chang Q."/>
            <person name="Ding S."/>
            <person name="Wang X."/>
            <person name="Zhu J."/>
            <person name="Ruan X."/>
            <person name="Zhao L."/>
            <person name="Wei J."/>
            <person name="Que T."/>
            <person name="Du C."/>
            <person name="Cheng J."/>
            <person name="Dai P."/>
            <person name="Han X."/>
            <person name="Huang E."/>
            <person name="Gao Y."/>
            <person name="Liu J."/>
            <person name="Shao H."/>
            <person name="Ye R."/>
            <person name="Li L."/>
            <person name="Wei W."/>
            <person name="Wang X."/>
            <person name="Wang C."/>
            <person name="Huo Q."/>
            <person name="Li W."/>
            <person name="Guo W."/>
            <person name="Chen H."/>
            <person name="Chen S."/>
            <person name="Zhou L."/>
            <person name="Zhou L."/>
            <person name="Ni X."/>
            <person name="Tian J."/>
            <person name="Zhou Y."/>
            <person name="Sheng Y."/>
            <person name="Liu T."/>
            <person name="Pan Y."/>
            <person name="Xia L."/>
            <person name="Li J."/>
            <person name="Zhao F."/>
            <person name="Cao W."/>
        </authorList>
    </citation>
    <scope>NUCLEOTIDE SEQUENCE</scope>
    <source>
        <strain evidence="4">Rmic-2018</strain>
        <tissue evidence="4">Larvae</tissue>
    </source>
</reference>
<keyword evidence="1" id="KW-1015">Disulfide bond</keyword>
<evidence type="ECO:0000256" key="2">
    <source>
        <dbReference type="SAM" id="Phobius"/>
    </source>
</evidence>
<dbReference type="PROSITE" id="PS00134">
    <property type="entry name" value="TRYPSIN_HIS"/>
    <property type="match status" value="1"/>
</dbReference>
<feature type="transmembrane region" description="Helical" evidence="2">
    <location>
        <begin position="135"/>
        <end position="157"/>
    </location>
</feature>
<reference evidence="4" key="1">
    <citation type="journal article" date="2020" name="Cell">
        <title>Large-Scale Comparative Analyses of Tick Genomes Elucidate Their Genetic Diversity and Vector Capacities.</title>
        <authorList>
            <consortium name="Tick Genome and Microbiome Consortium (TIGMIC)"/>
            <person name="Jia N."/>
            <person name="Wang J."/>
            <person name="Shi W."/>
            <person name="Du L."/>
            <person name="Sun Y."/>
            <person name="Zhan W."/>
            <person name="Jiang J.F."/>
            <person name="Wang Q."/>
            <person name="Zhang B."/>
            <person name="Ji P."/>
            <person name="Bell-Sakyi L."/>
            <person name="Cui X.M."/>
            <person name="Yuan T.T."/>
            <person name="Jiang B.G."/>
            <person name="Yang W.F."/>
            <person name="Lam T.T."/>
            <person name="Chang Q.C."/>
            <person name="Ding S.J."/>
            <person name="Wang X.J."/>
            <person name="Zhu J.G."/>
            <person name="Ruan X.D."/>
            <person name="Zhao L."/>
            <person name="Wei J.T."/>
            <person name="Ye R.Z."/>
            <person name="Que T.C."/>
            <person name="Du C.H."/>
            <person name="Zhou Y.H."/>
            <person name="Cheng J.X."/>
            <person name="Dai P.F."/>
            <person name="Guo W.B."/>
            <person name="Han X.H."/>
            <person name="Huang E.J."/>
            <person name="Li L.F."/>
            <person name="Wei W."/>
            <person name="Gao Y.C."/>
            <person name="Liu J.Z."/>
            <person name="Shao H.Z."/>
            <person name="Wang X."/>
            <person name="Wang C.C."/>
            <person name="Yang T.C."/>
            <person name="Huo Q.B."/>
            <person name="Li W."/>
            <person name="Chen H.Y."/>
            <person name="Chen S.E."/>
            <person name="Zhou L.G."/>
            <person name="Ni X.B."/>
            <person name="Tian J.H."/>
            <person name="Sheng Y."/>
            <person name="Liu T."/>
            <person name="Pan Y.S."/>
            <person name="Xia L.Y."/>
            <person name="Li J."/>
            <person name="Zhao F."/>
            <person name="Cao W.C."/>
        </authorList>
    </citation>
    <scope>NUCLEOTIDE SEQUENCE</scope>
    <source>
        <strain evidence="4">Rmic-2018</strain>
    </source>
</reference>
<keyword evidence="2" id="KW-1133">Transmembrane helix</keyword>
<feature type="domain" description="Peptidase S1" evidence="3">
    <location>
        <begin position="1"/>
        <end position="226"/>
    </location>
</feature>
<keyword evidence="2" id="KW-0812">Transmembrane</keyword>
<dbReference type="InterPro" id="IPR043504">
    <property type="entry name" value="Peptidase_S1_PA_chymotrypsin"/>
</dbReference>
<dbReference type="InterPro" id="IPR009003">
    <property type="entry name" value="Peptidase_S1_PA"/>
</dbReference>
<accession>A0A9J6DLN1</accession>
<dbReference type="PRINTS" id="PR00722">
    <property type="entry name" value="CHYMOTRYPSIN"/>
</dbReference>
<dbReference type="InterPro" id="IPR001254">
    <property type="entry name" value="Trypsin_dom"/>
</dbReference>
<dbReference type="Proteomes" id="UP000821866">
    <property type="component" value="Chromosome 6"/>
</dbReference>
<dbReference type="GO" id="GO:0004252">
    <property type="term" value="F:serine-type endopeptidase activity"/>
    <property type="evidence" value="ECO:0007669"/>
    <property type="project" value="InterPro"/>
</dbReference>
<dbReference type="GO" id="GO:0006508">
    <property type="term" value="P:proteolysis"/>
    <property type="evidence" value="ECO:0007669"/>
    <property type="project" value="InterPro"/>
</dbReference>
<name>A0A9J6DLN1_RHIMP</name>
<dbReference type="PANTHER" id="PTHR24252">
    <property type="entry name" value="ACROSIN-RELATED"/>
    <property type="match status" value="1"/>
</dbReference>
<dbReference type="SUPFAM" id="SSF50494">
    <property type="entry name" value="Trypsin-like serine proteases"/>
    <property type="match status" value="1"/>
</dbReference>
<dbReference type="EMBL" id="JABSTU010000008">
    <property type="protein sequence ID" value="KAH8022999.1"/>
    <property type="molecule type" value="Genomic_DNA"/>
</dbReference>
<protein>
    <recommendedName>
        <fullName evidence="3">Peptidase S1 domain-containing protein</fullName>
    </recommendedName>
</protein>
<gene>
    <name evidence="4" type="ORF">HPB51_009603</name>
</gene>
<dbReference type="Gene3D" id="2.40.10.10">
    <property type="entry name" value="Trypsin-like serine proteases"/>
    <property type="match status" value="2"/>
</dbReference>
<evidence type="ECO:0000313" key="4">
    <source>
        <dbReference type="EMBL" id="KAH8022999.1"/>
    </source>
</evidence>
<evidence type="ECO:0000259" key="3">
    <source>
        <dbReference type="PROSITE" id="PS50240"/>
    </source>
</evidence>
<comment type="caution">
    <text evidence="4">The sequence shown here is derived from an EMBL/GenBank/DDBJ whole genome shotgun (WGS) entry which is preliminary data.</text>
</comment>